<dbReference type="Proteomes" id="UP000241890">
    <property type="component" value="Unassembled WGS sequence"/>
</dbReference>
<dbReference type="PROSITE" id="PS50082">
    <property type="entry name" value="WD_REPEATS_2"/>
    <property type="match status" value="1"/>
</dbReference>
<evidence type="ECO:0000256" key="2">
    <source>
        <dbReference type="ARBA" id="ARBA00022737"/>
    </source>
</evidence>
<dbReference type="InterPro" id="IPR001680">
    <property type="entry name" value="WD40_rpt"/>
</dbReference>
<accession>A0A2R5G7B6</accession>
<evidence type="ECO:0000256" key="4">
    <source>
        <dbReference type="SAM" id="MobiDB-lite"/>
    </source>
</evidence>
<feature type="region of interest" description="Disordered" evidence="4">
    <location>
        <begin position="1"/>
        <end position="101"/>
    </location>
</feature>
<keyword evidence="2" id="KW-0677">Repeat</keyword>
<dbReference type="PANTHER" id="PTHR22889:SF0">
    <property type="entry name" value="WD REPEAT-CONTAINING PROTEIN 89"/>
    <property type="match status" value="1"/>
</dbReference>
<keyword evidence="1 3" id="KW-0853">WD repeat</keyword>
<organism evidence="5 6">
    <name type="scientific">Hondaea fermentalgiana</name>
    <dbReference type="NCBI Taxonomy" id="2315210"/>
    <lineage>
        <taxon>Eukaryota</taxon>
        <taxon>Sar</taxon>
        <taxon>Stramenopiles</taxon>
        <taxon>Bigyra</taxon>
        <taxon>Labyrinthulomycetes</taxon>
        <taxon>Thraustochytrida</taxon>
        <taxon>Thraustochytriidae</taxon>
        <taxon>Hondaea</taxon>
    </lineage>
</organism>
<evidence type="ECO:0000313" key="6">
    <source>
        <dbReference type="Proteomes" id="UP000241890"/>
    </source>
</evidence>
<dbReference type="Gene3D" id="2.130.10.10">
    <property type="entry name" value="YVTN repeat-like/Quinoprotein amine dehydrogenase"/>
    <property type="match status" value="2"/>
</dbReference>
<dbReference type="SUPFAM" id="SSF50978">
    <property type="entry name" value="WD40 repeat-like"/>
    <property type="match status" value="1"/>
</dbReference>
<dbReference type="InParanoid" id="A0A2R5G7B6"/>
<name>A0A2R5G7B6_9STRA</name>
<dbReference type="AlphaFoldDB" id="A0A2R5G7B6"/>
<feature type="repeat" description="WD" evidence="3">
    <location>
        <begin position="148"/>
        <end position="192"/>
    </location>
</feature>
<dbReference type="EMBL" id="BEYU01000025">
    <property type="protein sequence ID" value="GBG26890.1"/>
    <property type="molecule type" value="Genomic_DNA"/>
</dbReference>
<dbReference type="OrthoDB" id="25131at2759"/>
<dbReference type="SMART" id="SM00320">
    <property type="entry name" value="WD40"/>
    <property type="match status" value="3"/>
</dbReference>
<feature type="compositionally biased region" description="Acidic residues" evidence="4">
    <location>
        <begin position="47"/>
        <end position="57"/>
    </location>
</feature>
<proteinExistence type="predicted"/>
<gene>
    <name evidence="5" type="ORF">FCC1311_031122</name>
</gene>
<evidence type="ECO:0000256" key="3">
    <source>
        <dbReference type="PROSITE-ProRule" id="PRU00221"/>
    </source>
</evidence>
<reference evidence="5 6" key="1">
    <citation type="submission" date="2017-12" db="EMBL/GenBank/DDBJ databases">
        <title>Sequencing, de novo assembly and annotation of complete genome of a new Thraustochytrid species, strain FCC1311.</title>
        <authorList>
            <person name="Sedici K."/>
            <person name="Godart F."/>
            <person name="Aiese Cigliano R."/>
            <person name="Sanseverino W."/>
            <person name="Barakat M."/>
            <person name="Ortet P."/>
            <person name="Marechal E."/>
            <person name="Cagnac O."/>
            <person name="Amato A."/>
        </authorList>
    </citation>
    <scope>NUCLEOTIDE SEQUENCE [LARGE SCALE GENOMIC DNA]</scope>
</reference>
<protein>
    <submittedName>
        <fullName evidence="5">WD repeat-containing protein 89</fullName>
    </submittedName>
</protein>
<dbReference type="InterPro" id="IPR036322">
    <property type="entry name" value="WD40_repeat_dom_sf"/>
</dbReference>
<evidence type="ECO:0000313" key="5">
    <source>
        <dbReference type="EMBL" id="GBG26890.1"/>
    </source>
</evidence>
<dbReference type="InterPro" id="IPR015943">
    <property type="entry name" value="WD40/YVTN_repeat-like_dom_sf"/>
</dbReference>
<keyword evidence="6" id="KW-1185">Reference proteome</keyword>
<dbReference type="PANTHER" id="PTHR22889">
    <property type="entry name" value="WD REPEAT-CONTAINING PROTEIN 89"/>
    <property type="match status" value="1"/>
</dbReference>
<sequence>MASKQSKAGHAAKVDPLHAARTQGAAAESAKSLTHSLPFTAKKTNVDDDDTMLDDVDVNGSSKVPHKKTIQPAEGVQQNGVPDGTPMMESDSNYHADEEDGDELDDDVYVMHVSTNWDGTLAGSWWSDFGVRLYDLERGLTTAGTQVMLGHEDRVTGLSFGDSHNEPHAVFTCAEDGVAAMWDRRTGRMEQKFRAPLAGAEPVPFLSIDVGAENSLLAAGTDEDEESRLLFWDRRAARPLGSYEDSHYEGITQIRFNPMRKTELATAGLDGLVCYFDIRQRTEEDALVSVLNAESPVSKIGFFGPSQECLYCLTHSETLHLFHAQKAVAMAEFPMIRERLAAQGMPSDFLIDCAYVEGPPGSRSQSLLLVSGDHTGTICLGDVTLAGVQKLCTVQSNLGHKKDVRSVAFLRPDPTSGVPAMILSGGEDGLVCEWTHAKTKRGPVRRGGARRKSRR</sequence>
<dbReference type="Pfam" id="PF00400">
    <property type="entry name" value="WD40"/>
    <property type="match status" value="2"/>
</dbReference>
<comment type="caution">
    <text evidence="5">The sequence shown here is derived from an EMBL/GenBank/DDBJ whole genome shotgun (WGS) entry which is preliminary data.</text>
</comment>
<evidence type="ECO:0000256" key="1">
    <source>
        <dbReference type="ARBA" id="ARBA00022574"/>
    </source>
</evidence>
<dbReference type="InterPro" id="IPR039328">
    <property type="entry name" value="WDR89"/>
</dbReference>